<gene>
    <name evidence="4" type="ORF">H8716_14690</name>
</gene>
<evidence type="ECO:0000256" key="2">
    <source>
        <dbReference type="SAM" id="SignalP"/>
    </source>
</evidence>
<evidence type="ECO:0000259" key="3">
    <source>
        <dbReference type="SMART" id="SM00909"/>
    </source>
</evidence>
<keyword evidence="5" id="KW-1185">Reference proteome</keyword>
<dbReference type="RefSeq" id="WP_249309796.1">
    <property type="nucleotide sequence ID" value="NZ_JACRSZ010000018.1"/>
</dbReference>
<dbReference type="PROSITE" id="PS51257">
    <property type="entry name" value="PROKAR_LIPOPROTEIN"/>
    <property type="match status" value="1"/>
</dbReference>
<comment type="caution">
    <text evidence="4">The sequence shown here is derived from an EMBL/GenBank/DDBJ whole genome shotgun (WGS) entry which is preliminary data.</text>
</comment>
<dbReference type="SMART" id="SM00909">
    <property type="entry name" value="Germane"/>
    <property type="match status" value="2"/>
</dbReference>
<evidence type="ECO:0000313" key="4">
    <source>
        <dbReference type="EMBL" id="MBC8574305.1"/>
    </source>
</evidence>
<proteinExistence type="predicted"/>
<dbReference type="EMBL" id="JACRSZ010000018">
    <property type="protein sequence ID" value="MBC8574305.1"/>
    <property type="molecule type" value="Genomic_DNA"/>
</dbReference>
<protein>
    <submittedName>
        <fullName evidence="4">GerMN domain-containing protein</fullName>
    </submittedName>
</protein>
<feature type="signal peptide" evidence="2">
    <location>
        <begin position="1"/>
        <end position="22"/>
    </location>
</feature>
<keyword evidence="2" id="KW-0732">Signal</keyword>
<evidence type="ECO:0000256" key="1">
    <source>
        <dbReference type="SAM" id="MobiDB-lite"/>
    </source>
</evidence>
<feature type="domain" description="GerMN" evidence="3">
    <location>
        <begin position="57"/>
        <end position="141"/>
    </location>
</feature>
<dbReference type="Proteomes" id="UP000657421">
    <property type="component" value="Unassembled WGS sequence"/>
</dbReference>
<evidence type="ECO:0000313" key="5">
    <source>
        <dbReference type="Proteomes" id="UP000657421"/>
    </source>
</evidence>
<name>A0ABR7ND58_9FIRM</name>
<sequence>MKKKTIFTVAAAMLLLSGCAEKKGDSAGYQVYYTNEDGDTLLSAGYQIMGDDTLACIQEMWKKMQDTMQGNGQSSLVPEKLEIQELDLTGGQLTVTFNSEYYNMSTIQEVLLRAGLVEGVTQFQDVKTVVFHVGDDVLRDHKGEPVGAMTRGTFIHNPVGINSYQYASLTLYFSNLTGDHIVKEMRNVHYSTNTVIEKVILEQLTAGPMNTRLSSVLNDNVKVLDIWVEDKTCTLNLNQAFLDTAKDMARPEVILYAVVDTLCDNLSVDKVQFQVEGSSDVVFGDSLSLAGPFHRNSEIIEVQDSTMEESDSVDSTDLGEPQIGL</sequence>
<feature type="region of interest" description="Disordered" evidence="1">
    <location>
        <begin position="304"/>
        <end position="325"/>
    </location>
</feature>
<dbReference type="Pfam" id="PF10646">
    <property type="entry name" value="Germane"/>
    <property type="match status" value="2"/>
</dbReference>
<feature type="domain" description="GerMN" evidence="3">
    <location>
        <begin position="197"/>
        <end position="284"/>
    </location>
</feature>
<organism evidence="4 5">
    <name type="scientific">Jingyaoa shaoxingensis</name>
    <dbReference type="NCBI Taxonomy" id="2763671"/>
    <lineage>
        <taxon>Bacteria</taxon>
        <taxon>Bacillati</taxon>
        <taxon>Bacillota</taxon>
        <taxon>Clostridia</taxon>
        <taxon>Lachnospirales</taxon>
        <taxon>Lachnospiraceae</taxon>
        <taxon>Jingyaoa</taxon>
    </lineage>
</organism>
<reference evidence="4 5" key="1">
    <citation type="submission" date="2020-08" db="EMBL/GenBank/DDBJ databases">
        <title>Genome public.</title>
        <authorList>
            <person name="Liu C."/>
            <person name="Sun Q."/>
        </authorList>
    </citation>
    <scope>NUCLEOTIDE SEQUENCE [LARGE SCALE GENOMIC DNA]</scope>
    <source>
        <strain evidence="4 5">NSJ-46</strain>
    </source>
</reference>
<accession>A0ABR7ND58</accession>
<feature type="chain" id="PRO_5045799227" evidence="2">
    <location>
        <begin position="23"/>
        <end position="325"/>
    </location>
</feature>
<dbReference type="InterPro" id="IPR019606">
    <property type="entry name" value="GerMN"/>
</dbReference>